<protein>
    <recommendedName>
        <fullName evidence="12">Cytochrome P450</fullName>
    </recommendedName>
</protein>
<evidence type="ECO:0000256" key="3">
    <source>
        <dbReference type="ARBA" id="ARBA00010617"/>
    </source>
</evidence>
<evidence type="ECO:0000313" key="10">
    <source>
        <dbReference type="EMBL" id="KJA16391.1"/>
    </source>
</evidence>
<evidence type="ECO:0000256" key="2">
    <source>
        <dbReference type="ARBA" id="ARBA00005179"/>
    </source>
</evidence>
<dbReference type="PANTHER" id="PTHR46300:SF7">
    <property type="entry name" value="P450, PUTATIVE (EUROFUNG)-RELATED"/>
    <property type="match status" value="1"/>
</dbReference>
<dbReference type="Gene3D" id="1.10.630.10">
    <property type="entry name" value="Cytochrome P450"/>
    <property type="match status" value="1"/>
</dbReference>
<proteinExistence type="inferred from homology"/>
<evidence type="ECO:0000256" key="5">
    <source>
        <dbReference type="ARBA" id="ARBA00022723"/>
    </source>
</evidence>
<dbReference type="GO" id="GO:0004497">
    <property type="term" value="F:monooxygenase activity"/>
    <property type="evidence" value="ECO:0007669"/>
    <property type="project" value="UniProtKB-KW"/>
</dbReference>
<dbReference type="OrthoDB" id="2789670at2759"/>
<dbReference type="CDD" id="cd11065">
    <property type="entry name" value="CYP64-like"/>
    <property type="match status" value="1"/>
</dbReference>
<dbReference type="GO" id="GO:0016705">
    <property type="term" value="F:oxidoreductase activity, acting on paired donors, with incorporation or reduction of molecular oxygen"/>
    <property type="evidence" value="ECO:0007669"/>
    <property type="project" value="InterPro"/>
</dbReference>
<dbReference type="Pfam" id="PF00067">
    <property type="entry name" value="p450"/>
    <property type="match status" value="1"/>
</dbReference>
<evidence type="ECO:0000313" key="11">
    <source>
        <dbReference type="Proteomes" id="UP000054270"/>
    </source>
</evidence>
<comment type="similarity">
    <text evidence="3">Belongs to the cytochrome P450 family.</text>
</comment>
<feature type="binding site" description="axial binding residue" evidence="9">
    <location>
        <position position="440"/>
    </location>
    <ligand>
        <name>heme</name>
        <dbReference type="ChEBI" id="CHEBI:30413"/>
    </ligand>
    <ligandPart>
        <name>Fe</name>
        <dbReference type="ChEBI" id="CHEBI:18248"/>
    </ligandPart>
</feature>
<dbReference type="InterPro" id="IPR050364">
    <property type="entry name" value="Cytochrome_P450_fung"/>
</dbReference>
<dbReference type="InterPro" id="IPR001128">
    <property type="entry name" value="Cyt_P450"/>
</dbReference>
<dbReference type="OMA" id="WRKERRV"/>
<evidence type="ECO:0008006" key="12">
    <source>
        <dbReference type="Google" id="ProtNLM"/>
    </source>
</evidence>
<keyword evidence="11" id="KW-1185">Reference proteome</keyword>
<evidence type="ECO:0000256" key="9">
    <source>
        <dbReference type="PIRSR" id="PIRSR602401-1"/>
    </source>
</evidence>
<dbReference type="AlphaFoldDB" id="A0A0D2NIE5"/>
<dbReference type="GO" id="GO:0005506">
    <property type="term" value="F:iron ion binding"/>
    <property type="evidence" value="ECO:0007669"/>
    <property type="project" value="InterPro"/>
</dbReference>
<name>A0A0D2NIE5_HYPSF</name>
<comment type="pathway">
    <text evidence="2">Secondary metabolite biosynthesis.</text>
</comment>
<dbReference type="SUPFAM" id="SSF48264">
    <property type="entry name" value="Cytochrome P450"/>
    <property type="match status" value="1"/>
</dbReference>
<keyword evidence="5 9" id="KW-0479">Metal-binding</keyword>
<dbReference type="InterPro" id="IPR036396">
    <property type="entry name" value="Cyt_P450_sf"/>
</dbReference>
<reference evidence="11" key="1">
    <citation type="submission" date="2014-04" db="EMBL/GenBank/DDBJ databases">
        <title>Evolutionary Origins and Diversification of the Mycorrhizal Mutualists.</title>
        <authorList>
            <consortium name="DOE Joint Genome Institute"/>
            <consortium name="Mycorrhizal Genomics Consortium"/>
            <person name="Kohler A."/>
            <person name="Kuo A."/>
            <person name="Nagy L.G."/>
            <person name="Floudas D."/>
            <person name="Copeland A."/>
            <person name="Barry K.W."/>
            <person name="Cichocki N."/>
            <person name="Veneault-Fourrey C."/>
            <person name="LaButti K."/>
            <person name="Lindquist E.A."/>
            <person name="Lipzen A."/>
            <person name="Lundell T."/>
            <person name="Morin E."/>
            <person name="Murat C."/>
            <person name="Riley R."/>
            <person name="Ohm R."/>
            <person name="Sun H."/>
            <person name="Tunlid A."/>
            <person name="Henrissat B."/>
            <person name="Grigoriev I.V."/>
            <person name="Hibbett D.S."/>
            <person name="Martin F."/>
        </authorList>
    </citation>
    <scope>NUCLEOTIDE SEQUENCE [LARGE SCALE GENOMIC DNA]</scope>
    <source>
        <strain evidence="11">FD-334 SS-4</strain>
    </source>
</reference>
<organism evidence="10 11">
    <name type="scientific">Hypholoma sublateritium (strain FD-334 SS-4)</name>
    <dbReference type="NCBI Taxonomy" id="945553"/>
    <lineage>
        <taxon>Eukaryota</taxon>
        <taxon>Fungi</taxon>
        <taxon>Dikarya</taxon>
        <taxon>Basidiomycota</taxon>
        <taxon>Agaricomycotina</taxon>
        <taxon>Agaricomycetes</taxon>
        <taxon>Agaricomycetidae</taxon>
        <taxon>Agaricales</taxon>
        <taxon>Agaricineae</taxon>
        <taxon>Strophariaceae</taxon>
        <taxon>Hypholoma</taxon>
    </lineage>
</organism>
<keyword evidence="8" id="KW-0503">Monooxygenase</keyword>
<dbReference type="GO" id="GO:0020037">
    <property type="term" value="F:heme binding"/>
    <property type="evidence" value="ECO:0007669"/>
    <property type="project" value="InterPro"/>
</dbReference>
<comment type="cofactor">
    <cofactor evidence="1 9">
        <name>heme</name>
        <dbReference type="ChEBI" id="CHEBI:30413"/>
    </cofactor>
</comment>
<evidence type="ECO:0000256" key="1">
    <source>
        <dbReference type="ARBA" id="ARBA00001971"/>
    </source>
</evidence>
<evidence type="ECO:0000256" key="4">
    <source>
        <dbReference type="ARBA" id="ARBA00022617"/>
    </source>
</evidence>
<dbReference type="InterPro" id="IPR002401">
    <property type="entry name" value="Cyt_P450_E_grp-I"/>
</dbReference>
<dbReference type="PRINTS" id="PR00463">
    <property type="entry name" value="EP450I"/>
</dbReference>
<keyword evidence="6" id="KW-0560">Oxidoreductase</keyword>
<dbReference type="EMBL" id="KN817622">
    <property type="protein sequence ID" value="KJA16391.1"/>
    <property type="molecule type" value="Genomic_DNA"/>
</dbReference>
<keyword evidence="4 9" id="KW-0349">Heme</keyword>
<gene>
    <name evidence="10" type="ORF">HYPSUDRAFT_193237</name>
</gene>
<dbReference type="Proteomes" id="UP000054270">
    <property type="component" value="Unassembled WGS sequence"/>
</dbReference>
<keyword evidence="7 9" id="KW-0408">Iron</keyword>
<evidence type="ECO:0000256" key="8">
    <source>
        <dbReference type="ARBA" id="ARBA00023033"/>
    </source>
</evidence>
<sequence length="510" mass="57626">MNSALTIAFSALASGVVVLCALWAWNKSHTIRHFPPGPKPWPIIGNLLDIPMRHAANVYLEWSVKYKSHILHASAFGSHVLILNKLEDAVELLENRSQKYSSRPEIPVLGMLGWQGNIPFMSYGHIWRVHKKVCQQSFRQEAQHLYNPVQIDKIRLFLRNLLETPDNFEQHNKLFSVGVPLATMYGYNVQAANDPCVAAADEGVHLAGPLCMPGGTLLNVFPALRHIPTWVPGTGSMRTVKRARALTEEMIRVPMDDLKKRMAEGPVPPSLVSTFLEKKNTTETSKQEEEVVANVAYTVYGAASDTTIAATSTFFYLMATHPEVQRKAQAELDRVVGPVHLPTFEDRYQLPYVEAIYRELLRWRPPLTMCVPHILTEDDYYKGYYIQKGTAVLANIWSMSHNEEVYENPFEFVPERFLDEHGDLTKNDRVLAYGFGRRICVGKHVASSSMWLIIASILATFNIGKAKDSHGNEIPINDQYMDPNGFVQHKAPFKCSITPRSDRVKDLLTE</sequence>
<evidence type="ECO:0000256" key="6">
    <source>
        <dbReference type="ARBA" id="ARBA00023002"/>
    </source>
</evidence>
<accession>A0A0D2NIE5</accession>
<dbReference type="STRING" id="945553.A0A0D2NIE5"/>
<evidence type="ECO:0000256" key="7">
    <source>
        <dbReference type="ARBA" id="ARBA00023004"/>
    </source>
</evidence>
<dbReference type="PANTHER" id="PTHR46300">
    <property type="entry name" value="P450, PUTATIVE (EUROFUNG)-RELATED-RELATED"/>
    <property type="match status" value="1"/>
</dbReference>